<dbReference type="InterPro" id="IPR024090">
    <property type="entry name" value="PRODH_PutA_dom_I"/>
</dbReference>
<feature type="active site" evidence="19">
    <location>
        <position position="933"/>
    </location>
</feature>
<dbReference type="SUPFAM" id="SSF47598">
    <property type="entry name" value="Ribbon-helix-helix"/>
    <property type="match status" value="1"/>
</dbReference>
<dbReference type="InterPro" id="IPR010985">
    <property type="entry name" value="Ribbon_hlx_hlx"/>
</dbReference>
<evidence type="ECO:0000256" key="11">
    <source>
        <dbReference type="ARBA" id="ARBA00023125"/>
    </source>
</evidence>
<evidence type="ECO:0000256" key="18">
    <source>
        <dbReference type="PIRNR" id="PIRNR000197"/>
    </source>
</evidence>
<dbReference type="STRING" id="338969.Rfer_2811"/>
<dbReference type="GO" id="GO:0004657">
    <property type="term" value="F:proline dehydrogenase activity"/>
    <property type="evidence" value="ECO:0007669"/>
    <property type="project" value="UniProtKB-UniRule"/>
</dbReference>
<dbReference type="InterPro" id="IPR016163">
    <property type="entry name" value="Ald_DH_C"/>
</dbReference>
<keyword evidence="5 18" id="KW-0285">Flavoprotein</keyword>
<comment type="pathway">
    <text evidence="3 18">Amino-acid degradation; L-proline degradation into L-glutamate; L-glutamate from L-proline: step 2/2.</text>
</comment>
<dbReference type="UniPathway" id="UPA00261">
    <property type="reaction ID" value="UER00373"/>
</dbReference>
<dbReference type="PANTHER" id="PTHR42862">
    <property type="entry name" value="DELTA-1-PYRROLINE-5-CARBOXYLATE DEHYDROGENASE 1, ISOFORM A-RELATED"/>
    <property type="match status" value="1"/>
</dbReference>
<name>Q21UN0_ALBFT</name>
<dbReference type="KEGG" id="rfr:Rfer_2811"/>
<evidence type="ECO:0000256" key="10">
    <source>
        <dbReference type="ARBA" id="ARBA00023062"/>
    </source>
</evidence>
<dbReference type="GO" id="GO:0003700">
    <property type="term" value="F:DNA-binding transcription factor activity"/>
    <property type="evidence" value="ECO:0007669"/>
    <property type="project" value="InterPro"/>
</dbReference>
<keyword evidence="26" id="KW-1185">Reference proteome</keyword>
<dbReference type="Pfam" id="PF18327">
    <property type="entry name" value="PRODH"/>
    <property type="match status" value="1"/>
</dbReference>
<dbReference type="Gene3D" id="3.20.20.220">
    <property type="match status" value="1"/>
</dbReference>
<dbReference type="Gene3D" id="1.20.5.550">
    <property type="entry name" value="Single Helix bin"/>
    <property type="match status" value="1"/>
</dbReference>
<evidence type="ECO:0000256" key="4">
    <source>
        <dbReference type="ARBA" id="ARBA00022491"/>
    </source>
</evidence>
<keyword evidence="8 18" id="KW-0805">Transcription regulation</keyword>
<feature type="domain" description="Aldehyde dehydrogenase" evidence="20">
    <location>
        <begin position="677"/>
        <end position="1114"/>
    </location>
</feature>
<dbReference type="InterPro" id="IPR016162">
    <property type="entry name" value="Ald_DH_N"/>
</dbReference>
<evidence type="ECO:0000313" key="26">
    <source>
        <dbReference type="Proteomes" id="UP000008332"/>
    </source>
</evidence>
<dbReference type="InterPro" id="IPR002872">
    <property type="entry name" value="Proline_DH_dom"/>
</dbReference>
<dbReference type="InterPro" id="IPR015590">
    <property type="entry name" value="Aldehyde_DH_dom"/>
</dbReference>
<dbReference type="InterPro" id="IPR024082">
    <property type="entry name" value="PRODH_PutA_dom_II"/>
</dbReference>
<dbReference type="NCBIfam" id="TIGR01238">
    <property type="entry name" value="D1pyr5carbox3"/>
    <property type="match status" value="1"/>
</dbReference>
<evidence type="ECO:0000259" key="21">
    <source>
        <dbReference type="Pfam" id="PF01619"/>
    </source>
</evidence>
<dbReference type="InterPro" id="IPR041349">
    <property type="entry name" value="PRODH"/>
</dbReference>
<dbReference type="InterPro" id="IPR029041">
    <property type="entry name" value="FAD-linked_oxidoreductase-like"/>
</dbReference>
<comment type="catalytic activity">
    <reaction evidence="15 18">
        <text>L-proline + a quinone = (S)-1-pyrroline-5-carboxylate + a quinol + H(+)</text>
        <dbReference type="Rhea" id="RHEA:23784"/>
        <dbReference type="ChEBI" id="CHEBI:15378"/>
        <dbReference type="ChEBI" id="CHEBI:17388"/>
        <dbReference type="ChEBI" id="CHEBI:24646"/>
        <dbReference type="ChEBI" id="CHEBI:60039"/>
        <dbReference type="ChEBI" id="CHEBI:132124"/>
        <dbReference type="EC" id="1.5.5.2"/>
    </reaction>
</comment>
<dbReference type="InterPro" id="IPR013321">
    <property type="entry name" value="Arc_rbn_hlx_hlx"/>
</dbReference>
<dbReference type="SUPFAM" id="SSF51730">
    <property type="entry name" value="FAD-linked oxidoreductase"/>
    <property type="match status" value="1"/>
</dbReference>
<dbReference type="GO" id="GO:0003842">
    <property type="term" value="F:L-glutamate gamma-semialdehyde dehydrogenase activity"/>
    <property type="evidence" value="ECO:0007669"/>
    <property type="project" value="UniProtKB-UniRule"/>
</dbReference>
<feature type="domain" description="Proline dehydrogenase PutA" evidence="22">
    <location>
        <begin position="153"/>
        <end position="264"/>
    </location>
</feature>
<evidence type="ECO:0000256" key="7">
    <source>
        <dbReference type="ARBA" id="ARBA00023002"/>
    </source>
</evidence>
<dbReference type="SUPFAM" id="SSF81935">
    <property type="entry name" value="N-terminal domain of bifunctional PutA protein"/>
    <property type="match status" value="1"/>
</dbReference>
<evidence type="ECO:0000256" key="12">
    <source>
        <dbReference type="ARBA" id="ARBA00023163"/>
    </source>
</evidence>
<comment type="catalytic activity">
    <reaction evidence="14 18">
        <text>L-glutamate 5-semialdehyde + NAD(+) + H2O = L-glutamate + NADH + 2 H(+)</text>
        <dbReference type="Rhea" id="RHEA:30235"/>
        <dbReference type="ChEBI" id="CHEBI:15377"/>
        <dbReference type="ChEBI" id="CHEBI:15378"/>
        <dbReference type="ChEBI" id="CHEBI:29985"/>
        <dbReference type="ChEBI" id="CHEBI:57540"/>
        <dbReference type="ChEBI" id="CHEBI:57945"/>
        <dbReference type="ChEBI" id="CHEBI:58066"/>
        <dbReference type="EC" id="1.2.1.88"/>
    </reaction>
</comment>
<dbReference type="InterPro" id="IPR016161">
    <property type="entry name" value="Ald_DH/histidinol_DH"/>
</dbReference>
<dbReference type="InterPro" id="IPR024089">
    <property type="entry name" value="PRODH_PutA_dom_I/II"/>
</dbReference>
<evidence type="ECO:0000259" key="20">
    <source>
        <dbReference type="Pfam" id="PF00171"/>
    </source>
</evidence>
<evidence type="ECO:0000256" key="5">
    <source>
        <dbReference type="ARBA" id="ARBA00022630"/>
    </source>
</evidence>
<dbReference type="GO" id="GO:0003677">
    <property type="term" value="F:DNA binding"/>
    <property type="evidence" value="ECO:0007669"/>
    <property type="project" value="UniProtKB-KW"/>
</dbReference>
<dbReference type="NCBIfam" id="NF008772">
    <property type="entry name" value="PRK11809.1"/>
    <property type="match status" value="1"/>
</dbReference>
<comment type="function">
    <text evidence="18">Oxidizes proline to glutamate for use as a carbon and nitrogen source.</text>
</comment>
<evidence type="ECO:0000256" key="17">
    <source>
        <dbReference type="ARBA" id="ARBA00060911"/>
    </source>
</evidence>
<keyword evidence="12 18" id="KW-0804">Transcription</keyword>
<dbReference type="PROSITE" id="PS00070">
    <property type="entry name" value="ALDEHYDE_DEHYDR_CYS"/>
    <property type="match status" value="1"/>
</dbReference>
<dbReference type="Gene3D" id="3.40.605.10">
    <property type="entry name" value="Aldehyde Dehydrogenase, Chain A, domain 1"/>
    <property type="match status" value="1"/>
</dbReference>
<feature type="domain" description="Proline dehydrogenase" evidence="21">
    <location>
        <begin position="274"/>
        <end position="574"/>
    </location>
</feature>
<evidence type="ECO:0000259" key="22">
    <source>
        <dbReference type="Pfam" id="PF14850"/>
    </source>
</evidence>
<feature type="domain" description="PutA RHH" evidence="24">
    <location>
        <begin position="11"/>
        <end position="42"/>
    </location>
</feature>
<dbReference type="Gene3D" id="3.40.309.10">
    <property type="entry name" value="Aldehyde Dehydrogenase, Chain A, domain 2"/>
    <property type="match status" value="1"/>
</dbReference>
<dbReference type="EC" id="1.2.1.88" evidence="18"/>
<keyword evidence="6 18" id="KW-0274">FAD</keyword>
<dbReference type="SUPFAM" id="SSF53720">
    <property type="entry name" value="ALDH-like"/>
    <property type="match status" value="1"/>
</dbReference>
<dbReference type="Gene3D" id="1.10.1220.10">
    <property type="entry name" value="Met repressor-like"/>
    <property type="match status" value="1"/>
</dbReference>
<dbReference type="EMBL" id="CP000267">
    <property type="protein sequence ID" value="ABD70523.1"/>
    <property type="molecule type" value="Genomic_DNA"/>
</dbReference>
<dbReference type="InterPro" id="IPR050485">
    <property type="entry name" value="Proline_metab_enzyme"/>
</dbReference>
<dbReference type="InterPro" id="IPR025703">
    <property type="entry name" value="Bifunct_PutA"/>
</dbReference>
<dbReference type="Pfam" id="PF21775">
    <property type="entry name" value="PutA_1st"/>
    <property type="match status" value="1"/>
</dbReference>
<dbReference type="EC" id="1.5.5.2" evidence="18"/>
<keyword evidence="4 18" id="KW-0678">Repressor</keyword>
<sequence length="1361" mass="146406">MATVTLGIKVDETLRSRIKDAATLQGRTSHWLIKQAVLQYVEGIERGHRPQVATAGATSSVEAVEIDDADDLTLPASPALFPPQPFLDWAQNVLPQTEMRAAITAAWHRPEPECLPMLVQLAHVTDPVQRVAIAEVGTRLVDGLRSNKDSGGVEALVQEFSLSSQEGVALMCMAEALLRIPDNATRDALIRDKISHGDWHSHLGNSPSMFVNAAVWGLMLTGKLTATASEKSMASALTRMIGKGGEPLIRQGVHRAMKLMGEQFVTGQTISEALANSRALEKKGFRYSYDMLGEAATTELDAERYVASYEQSIRAIGMASNGRGIFEGPGISVKLSALHTRYSRAQRDRVMGELLPRLTKLALLARQYDIGINIDAEESDRLELSLDLLESLCFDPRLKGWNGIGFVVQAYLKRCPYVIDHVIDLARRSGRRLMIRLVKGAYWDAEIKRAQLDGLDGYPVYTRKVHTDVSYLACARKLLAAPDAVYPQFATHNAQTVASIYQMAGNNYYAGQYEFQCLHGMGEPLYEQVTGTVADGKLGRPCRIYAPVGTHETLLAYLVRRLLENGSNSSFVNRIGDPKVRVEDLVADPVLEAQAIELEAGQLGAPHPKIALPRQLFAALGAQSRLNSSGLNLANEQQLASLAAGLLRSTQGNYAAAATVAGMAHVNPQTAAADGWQAVCNPADTRDQVGWVRPATVAEVELAVNRAARATQIWQVTPPQERAACLKRAADLLEQRTQSILGLIVREAGKSLPNAISEIREAVDFLRYYAAQVEATFDNQTQRPLGVVLCISPWNFPLAIFAGQVAAALASGNCVLAKPAEQTPLVADLMVKILHEAGVPMDAVQLVPGTGEVVGAALVANRQVAGVMFTGSTEVARLIAQTLSQRLSRQGRCIPLIAETGGQNAMVVDSSALAEQVVGDVLSSAFDSAGQRCSALRLLCIQEDVAERVIGMIKDAMREWVMGNPDRMHTDVGPVIDEDARAQIEQHIERMRSDGQPVTRMARDESGAQGHFVMPTLIEIDRIERLQREVFGPVLHVLRYRRDDLDAVLDAINATGYGLTFGVHSRIDETIAQVTQKVQAGNIYVNRNVIGAVVGVQPFGGMGLSGTGPKAGGPLYVYRLLQEDDAQSNPGLAALAASPASRVLVPGSFDRQLAAHPALQALQRLMASLQGPTLAAAQGALGSFDAAQGAAACEAYRACSVLGQAFMLPGPTGESNRYQLLPRGAVWAVPQTALGLLHQLAAALASGNACWIETPASDSVVARMLNTLPPEVLRFVQQRSFDQLRGEPHLSAMLFEGDGDALQALSPRVAQQPGAIVRIESLSPAQLAAGACYDLSALMHEQSISTNTAAAGGNAQLMTMD</sequence>
<organism evidence="25 26">
    <name type="scientific">Albidiferax ferrireducens (strain ATCC BAA-621 / DSM 15236 / T118)</name>
    <name type="common">Rhodoferax ferrireducens</name>
    <dbReference type="NCBI Taxonomy" id="338969"/>
    <lineage>
        <taxon>Bacteria</taxon>
        <taxon>Pseudomonadati</taxon>
        <taxon>Pseudomonadota</taxon>
        <taxon>Betaproteobacteria</taxon>
        <taxon>Burkholderiales</taxon>
        <taxon>Comamonadaceae</taxon>
        <taxon>Rhodoferax</taxon>
    </lineage>
</organism>
<protein>
    <recommendedName>
        <fullName evidence="18">Bifunctional protein PutA</fullName>
    </recommendedName>
    <domain>
        <recommendedName>
            <fullName evidence="18">Proline dehydrogenase</fullName>
            <ecNumber evidence="18">1.5.5.2</ecNumber>
        </recommendedName>
        <alternativeName>
            <fullName evidence="18">Proline oxidase</fullName>
        </alternativeName>
    </domain>
    <domain>
        <recommendedName>
            <fullName evidence="18">Delta-1-pyrroline-5-carboxylate dehydrogenase</fullName>
            <shortName evidence="18">P5C dehydrogenase</shortName>
            <ecNumber evidence="18">1.2.1.88</ecNumber>
        </recommendedName>
        <alternativeName>
            <fullName evidence="18">L-glutamate gamma-semialdehyde dehydrogenase</fullName>
        </alternativeName>
    </domain>
</protein>
<feature type="domain" description="Proline utilization A proline dehydrogenase N-terminal" evidence="23">
    <location>
        <begin position="97"/>
        <end position="145"/>
    </location>
</feature>
<dbReference type="GO" id="GO:0010133">
    <property type="term" value="P:L-proline catabolic process to L-glutamate"/>
    <property type="evidence" value="ECO:0007669"/>
    <property type="project" value="UniProtKB-UniRule"/>
</dbReference>
<evidence type="ECO:0000256" key="9">
    <source>
        <dbReference type="ARBA" id="ARBA00023027"/>
    </source>
</evidence>
<comment type="similarity">
    <text evidence="16 18">In the N-terminal section; belongs to the proline dehydrogenase family.</text>
</comment>
<evidence type="ECO:0000256" key="6">
    <source>
        <dbReference type="ARBA" id="ARBA00022827"/>
    </source>
</evidence>
<evidence type="ECO:0000256" key="2">
    <source>
        <dbReference type="ARBA" id="ARBA00004739"/>
    </source>
</evidence>
<dbReference type="PIRSF" id="PIRSF000197">
    <property type="entry name" value="Bifunct_PutA"/>
    <property type="match status" value="1"/>
</dbReference>
<keyword evidence="9 18" id="KW-0520">NAD</keyword>
<evidence type="ECO:0000256" key="19">
    <source>
        <dbReference type="PIRSR" id="PIRSR000197-1"/>
    </source>
</evidence>
<dbReference type="FunFam" id="3.40.309.10:FF:000005">
    <property type="entry name" value="1-pyrroline-5-carboxylate dehydrogenase 1"/>
    <property type="match status" value="1"/>
</dbReference>
<dbReference type="eggNOG" id="COG4230">
    <property type="taxonomic scope" value="Bacteria"/>
</dbReference>
<dbReference type="HOGENOM" id="CLU_005682_1_1_4"/>
<dbReference type="InterPro" id="IPR048798">
    <property type="entry name" value="PutA_RHH"/>
</dbReference>
<evidence type="ECO:0000313" key="25">
    <source>
        <dbReference type="EMBL" id="ABD70523.1"/>
    </source>
</evidence>
<dbReference type="FunFam" id="3.20.20.220:FF:000004">
    <property type="entry name" value="Bifunctional protein PutA"/>
    <property type="match status" value="1"/>
</dbReference>
<proteinExistence type="inferred from homology"/>
<keyword evidence="11 18" id="KW-0238">DNA-binding</keyword>
<evidence type="ECO:0000256" key="1">
    <source>
        <dbReference type="ARBA" id="ARBA00001974"/>
    </source>
</evidence>
<dbReference type="RefSeq" id="WP_011465089.1">
    <property type="nucleotide sequence ID" value="NC_007908.1"/>
</dbReference>
<dbReference type="GO" id="GO:0009898">
    <property type="term" value="C:cytoplasmic side of plasma membrane"/>
    <property type="evidence" value="ECO:0007669"/>
    <property type="project" value="TreeGrafter"/>
</dbReference>
<dbReference type="InterPro" id="IPR016160">
    <property type="entry name" value="Ald_DH_CS_CYS"/>
</dbReference>
<dbReference type="InterPro" id="IPR005933">
    <property type="entry name" value="PutA_C"/>
</dbReference>
<accession>Q21UN0</accession>
<keyword evidence="7 18" id="KW-0560">Oxidoreductase</keyword>
<dbReference type="Pfam" id="PF01619">
    <property type="entry name" value="Pro_dh"/>
    <property type="match status" value="1"/>
</dbReference>
<evidence type="ECO:0000259" key="23">
    <source>
        <dbReference type="Pfam" id="PF18327"/>
    </source>
</evidence>
<dbReference type="PANTHER" id="PTHR42862:SF1">
    <property type="entry name" value="DELTA-1-PYRROLINE-5-CARBOXYLATE DEHYDROGENASE 2, ISOFORM A-RELATED"/>
    <property type="match status" value="1"/>
</dbReference>
<comment type="similarity">
    <text evidence="17 18">In the C-terminal section; belongs to the aldehyde dehydrogenase family.</text>
</comment>
<dbReference type="FunFam" id="1.20.5.460:FF:000001">
    <property type="entry name" value="Bifunctional protein PutA"/>
    <property type="match status" value="1"/>
</dbReference>
<dbReference type="Pfam" id="PF00171">
    <property type="entry name" value="Aldedh"/>
    <property type="match status" value="1"/>
</dbReference>
<comment type="cofactor">
    <cofactor evidence="1 18">
        <name>FAD</name>
        <dbReference type="ChEBI" id="CHEBI:57692"/>
    </cofactor>
</comment>
<evidence type="ECO:0000256" key="8">
    <source>
        <dbReference type="ARBA" id="ARBA00023015"/>
    </source>
</evidence>
<dbReference type="NCBIfam" id="NF008869">
    <property type="entry name" value="PRK11904.1"/>
    <property type="match status" value="1"/>
</dbReference>
<keyword evidence="13" id="KW-0511">Multifunctional enzyme</keyword>
<dbReference type="Proteomes" id="UP000008332">
    <property type="component" value="Chromosome"/>
</dbReference>
<evidence type="ECO:0000259" key="24">
    <source>
        <dbReference type="Pfam" id="PF21775"/>
    </source>
</evidence>
<keyword evidence="10 18" id="KW-0642">Proline metabolism</keyword>
<feature type="active site" evidence="19">
    <location>
        <position position="899"/>
    </location>
</feature>
<evidence type="ECO:0000256" key="13">
    <source>
        <dbReference type="ARBA" id="ARBA00023268"/>
    </source>
</evidence>
<dbReference type="Gene3D" id="1.20.5.460">
    <property type="entry name" value="Single helix bin"/>
    <property type="match status" value="1"/>
</dbReference>
<reference evidence="26" key="1">
    <citation type="submission" date="2006-02" db="EMBL/GenBank/DDBJ databases">
        <title>Complete sequence of chromosome of Rhodoferax ferrireducens DSM 15236.</title>
        <authorList>
            <person name="Copeland A."/>
            <person name="Lucas S."/>
            <person name="Lapidus A."/>
            <person name="Barry K."/>
            <person name="Detter J.C."/>
            <person name="Glavina del Rio T."/>
            <person name="Hammon N."/>
            <person name="Israni S."/>
            <person name="Pitluck S."/>
            <person name="Brettin T."/>
            <person name="Bruce D."/>
            <person name="Han C."/>
            <person name="Tapia R."/>
            <person name="Gilna P."/>
            <person name="Kiss H."/>
            <person name="Schmutz J."/>
            <person name="Larimer F."/>
            <person name="Land M."/>
            <person name="Kyrpides N."/>
            <person name="Ivanova N."/>
            <person name="Richardson P."/>
        </authorList>
    </citation>
    <scope>NUCLEOTIDE SEQUENCE [LARGE SCALE GENOMIC DNA]</scope>
    <source>
        <strain evidence="26">ATCC BAA-621 / DSM 15236 / T118</strain>
    </source>
</reference>
<dbReference type="CDD" id="cd07125">
    <property type="entry name" value="ALDH_PutA-P5CDH"/>
    <property type="match status" value="1"/>
</dbReference>
<evidence type="ECO:0000256" key="16">
    <source>
        <dbReference type="ARBA" id="ARBA00060889"/>
    </source>
</evidence>
<dbReference type="Pfam" id="PF14850">
    <property type="entry name" value="Pro_dh-DNA_bdg"/>
    <property type="match status" value="1"/>
</dbReference>
<evidence type="ECO:0000256" key="3">
    <source>
        <dbReference type="ARBA" id="ARBA00004786"/>
    </source>
</evidence>
<comment type="pathway">
    <text evidence="2 18">Amino-acid degradation; L-proline degradation into L-glutamate; L-glutamate from L-proline: step 1/2.</text>
</comment>
<evidence type="ECO:0000256" key="14">
    <source>
        <dbReference type="ARBA" id="ARBA00048142"/>
    </source>
</evidence>
<evidence type="ECO:0000256" key="15">
    <source>
        <dbReference type="ARBA" id="ARBA00048779"/>
    </source>
</evidence>
<dbReference type="OrthoDB" id="6187633at2"/>
<gene>
    <name evidence="25" type="ordered locus">Rfer_2811</name>
</gene>
<dbReference type="eggNOG" id="COG0506">
    <property type="taxonomic scope" value="Bacteria"/>
</dbReference>